<sequence>MKTLRTQFITVMALTLLWIILNENDVFEWVGTAHRFVAAEFLCATLMELLTICSIPVALRLFKFRWVQQHINRQPATAQRNYYRWALMRQSWLQLLLVANAVLYYPFMNVAFGYMGIILGLSLLFVFPTEERYQSEYKMLRQTNEPEK</sequence>
<keyword evidence="1" id="KW-0472">Membrane</keyword>
<name>A0A1T4MXL2_9BACT</name>
<proteinExistence type="predicted"/>
<dbReference type="Proteomes" id="UP000190065">
    <property type="component" value="Unassembled WGS sequence"/>
</dbReference>
<feature type="transmembrane region" description="Helical" evidence="1">
    <location>
        <begin position="38"/>
        <end position="62"/>
    </location>
</feature>
<keyword evidence="1" id="KW-0812">Transmembrane</keyword>
<dbReference type="eggNOG" id="ENOG5033T4A">
    <property type="taxonomic scope" value="Bacteria"/>
</dbReference>
<dbReference type="STRING" id="28136.SAMN02745202_00870"/>
<dbReference type="GeneID" id="95425619"/>
<dbReference type="RefSeq" id="WP_004379960.1">
    <property type="nucleotide sequence ID" value="NZ_FUXK01000008.1"/>
</dbReference>
<keyword evidence="1" id="KW-1133">Transmembrane helix</keyword>
<protein>
    <submittedName>
        <fullName evidence="2">Uncharacterized protein</fullName>
    </submittedName>
</protein>
<dbReference type="EMBL" id="FUXK01000008">
    <property type="protein sequence ID" value="SJZ71398.1"/>
    <property type="molecule type" value="Genomic_DNA"/>
</dbReference>
<reference evidence="2 3" key="1">
    <citation type="submission" date="2017-02" db="EMBL/GenBank/DDBJ databases">
        <authorList>
            <person name="Peterson S.W."/>
        </authorList>
    </citation>
    <scope>NUCLEOTIDE SEQUENCE [LARGE SCALE GENOMIC DNA]</scope>
    <source>
        <strain evidence="2 3">ATCC 43324</strain>
    </source>
</reference>
<dbReference type="AlphaFoldDB" id="A0A1T4MXL2"/>
<evidence type="ECO:0000256" key="1">
    <source>
        <dbReference type="SAM" id="Phobius"/>
    </source>
</evidence>
<accession>A0A1T4MXL2</accession>
<organism evidence="2 3">
    <name type="scientific">Segatella oulorum</name>
    <dbReference type="NCBI Taxonomy" id="28136"/>
    <lineage>
        <taxon>Bacteria</taxon>
        <taxon>Pseudomonadati</taxon>
        <taxon>Bacteroidota</taxon>
        <taxon>Bacteroidia</taxon>
        <taxon>Bacteroidales</taxon>
        <taxon>Prevotellaceae</taxon>
        <taxon>Segatella</taxon>
    </lineage>
</organism>
<evidence type="ECO:0000313" key="3">
    <source>
        <dbReference type="Proteomes" id="UP000190065"/>
    </source>
</evidence>
<evidence type="ECO:0000313" key="2">
    <source>
        <dbReference type="EMBL" id="SJZ71398.1"/>
    </source>
</evidence>
<gene>
    <name evidence="2" type="ORF">SAMN02745202_00870</name>
</gene>